<dbReference type="EMBL" id="CP021748">
    <property type="protein sequence ID" value="ARX87857.1"/>
    <property type="molecule type" value="Genomic_DNA"/>
</dbReference>
<proteinExistence type="predicted"/>
<gene>
    <name evidence="1" type="ORF">SMD44_07339</name>
</gene>
<evidence type="ECO:0000313" key="1">
    <source>
        <dbReference type="EMBL" id="ARX87857.1"/>
    </source>
</evidence>
<reference evidence="1 2" key="1">
    <citation type="submission" date="2017-05" db="EMBL/GenBank/DDBJ databases">
        <title>Streptomyces alboflavus Genome sequencing and assembly.</title>
        <authorList>
            <person name="Wang Y."/>
            <person name="Du B."/>
            <person name="Ding Y."/>
            <person name="Liu H."/>
            <person name="Hou Q."/>
            <person name="Liu K."/>
            <person name="Wang C."/>
            <person name="Yao L."/>
        </authorList>
    </citation>
    <scope>NUCLEOTIDE SEQUENCE [LARGE SCALE GENOMIC DNA]</scope>
    <source>
        <strain evidence="1 2">MDJK44</strain>
    </source>
</reference>
<protein>
    <recommendedName>
        <fullName evidence="3">NUDIX hydrolase</fullName>
    </recommendedName>
</protein>
<organism evidence="1 2">
    <name type="scientific">Streptomyces alboflavus</name>
    <dbReference type="NCBI Taxonomy" id="67267"/>
    <lineage>
        <taxon>Bacteria</taxon>
        <taxon>Bacillati</taxon>
        <taxon>Actinomycetota</taxon>
        <taxon>Actinomycetes</taxon>
        <taxon>Kitasatosporales</taxon>
        <taxon>Streptomycetaceae</taxon>
        <taxon>Streptomyces</taxon>
    </lineage>
</organism>
<dbReference type="KEGG" id="salf:SMD44_07339"/>
<accession>A0A1Z1WN27</accession>
<evidence type="ECO:0000313" key="2">
    <source>
        <dbReference type="Proteomes" id="UP000195880"/>
    </source>
</evidence>
<name>A0A1Z1WN27_9ACTN</name>
<dbReference type="AlphaFoldDB" id="A0A1Z1WN27"/>
<evidence type="ECO:0008006" key="3">
    <source>
        <dbReference type="Google" id="ProtNLM"/>
    </source>
</evidence>
<dbReference type="Proteomes" id="UP000195880">
    <property type="component" value="Chromosome"/>
</dbReference>
<sequence>MPSGETAKTVLGQVVDASMGLVIQPRQTLLQDVVRVPGAAESYEYVLYGGRLDSSRKLVLDVNILEYLWVDEGELSNHVSPQYRSRIQVALRALKGETFVCLVDGQEEAGSMPEGLVR</sequence>
<keyword evidence="2" id="KW-1185">Reference proteome</keyword>